<dbReference type="Gene3D" id="3.30.1490.20">
    <property type="entry name" value="ATP-grasp fold, A domain"/>
    <property type="match status" value="1"/>
</dbReference>
<feature type="region of interest" description="Disordered" evidence="15">
    <location>
        <begin position="550"/>
        <end position="572"/>
    </location>
</feature>
<dbReference type="KEGG" id="dvm:DvMF_2187"/>
<dbReference type="GO" id="GO:0005524">
    <property type="term" value="F:ATP binding"/>
    <property type="evidence" value="ECO:0007669"/>
    <property type="project" value="UniProtKB-KW"/>
</dbReference>
<evidence type="ECO:0000259" key="17">
    <source>
        <dbReference type="Pfam" id="PF01326"/>
    </source>
</evidence>
<keyword evidence="8" id="KW-0479">Metal-binding</keyword>
<accession>B8DQL1</accession>
<dbReference type="InterPro" id="IPR002192">
    <property type="entry name" value="PPDK_AMP/ATP-bd"/>
</dbReference>
<dbReference type="PANTHER" id="PTHR43030:SF1">
    <property type="entry name" value="PHOSPHOENOLPYRUVATE SYNTHASE"/>
    <property type="match status" value="1"/>
</dbReference>
<evidence type="ECO:0000259" key="16">
    <source>
        <dbReference type="Pfam" id="PF00391"/>
    </source>
</evidence>
<sequence length="861" mass="93645">MAIGELFRHWTYQVFAPGTLLRRKYNAFRELLRHDSRSLELIAELEDIHYGNEKVDWSRVVELADQLDDAVRAMLGQLMEMNPARYMGLADYCNKIAFYMRMAVSVPEPDLAPPYVIPLAEAHLRPDRAGGKAARLAAVRSQSMLPVPDATVVTAAAYHYFIEHNELREPIDARLRRLRLSRPDELAAISEELRAMILEAELPPRLEEDILTAAYAMSPQRTPLAVRSSAVAEDGPVSFAGQYASVLGVEPGHAGMAWKRVVASKYQPRALSYRILHGLADAETPMAALLMPMLDAACAGVIYTRDPDPPRRLPAEELTEGVTAVHAVAGTGDVLVSGDTPAQSAWLSRRPRSRILERPEAVVATLAQPVPSTPLLTTEDMKRLARYGRELENLFGEPQDVEWVLDTAGRIFIVQSRPVPGGTEHGIVPEQTAGAEGGPDGTAPASHGSLPLLAEGSEPVSAGVGSGTARHAAICCEIGDMPQGTVLVTTTLGPSLTRIIDRLEAVVAQTGSRACHFASVAREFGLPVVTGIADPFTAIPDGTMVTVDGATGRVHAGRPPQEKGDGTRPRARRKAAAAARERRGGMRRLARAMQHIAKLNLTDPASSDFAPENCRSMHDLVRFAHERGVAEMFSLVGRGGRGLGGAKKLRTDVPMIMYVLNIEDGLFPTAAGKEEIGPDDFRSTPMWALWFGLSAARELWANMPPAADWNELDRISAGIFRRDAPQLASYAVISAHYAHLMMRFGYHFALVDTLCSPEDRTNYIQFRFKGGGAAAEGRELRIRVLERVLARQGFAVKTRGDLLDARHGPDAEAVIQKRLAMLGMLLAETRLLDVRLGDADEAEAMADDFLARLDTAGEGAP</sequence>
<dbReference type="InterPro" id="IPR006319">
    <property type="entry name" value="PEP_synth"/>
</dbReference>
<dbReference type="HOGENOM" id="CLU_011040_0_0_7"/>
<keyword evidence="7" id="KW-0808">Transferase</keyword>
<dbReference type="Gene3D" id="3.50.30.10">
    <property type="entry name" value="Phosphohistidine domain"/>
    <property type="match status" value="1"/>
</dbReference>
<keyword evidence="18" id="KW-0670">Pyruvate</keyword>
<feature type="region of interest" description="Disordered" evidence="15">
    <location>
        <begin position="421"/>
        <end position="450"/>
    </location>
</feature>
<evidence type="ECO:0000256" key="5">
    <source>
        <dbReference type="ARBA" id="ARBA00011996"/>
    </source>
</evidence>
<dbReference type="Pfam" id="PF00391">
    <property type="entry name" value="PEP-utilizers"/>
    <property type="match status" value="1"/>
</dbReference>
<dbReference type="EMBL" id="CP001197">
    <property type="protein sequence ID" value="ACL09130.1"/>
    <property type="molecule type" value="Genomic_DNA"/>
</dbReference>
<evidence type="ECO:0000256" key="12">
    <source>
        <dbReference type="ARBA" id="ARBA00022842"/>
    </source>
</evidence>
<evidence type="ECO:0000256" key="13">
    <source>
        <dbReference type="ARBA" id="ARBA00033470"/>
    </source>
</evidence>
<dbReference type="PANTHER" id="PTHR43030">
    <property type="entry name" value="PHOSPHOENOLPYRUVATE SYNTHASE"/>
    <property type="match status" value="1"/>
</dbReference>
<reference evidence="18" key="1">
    <citation type="submission" date="2008-10" db="EMBL/GenBank/DDBJ databases">
        <title>Complete sequence of Desulfovibrio vulgaris str. 'Miyazaki F'.</title>
        <authorList>
            <person name="Lucas S."/>
            <person name="Copeland A."/>
            <person name="Lapidus A."/>
            <person name="Glavina del Rio T."/>
            <person name="Dalin E."/>
            <person name="Tice H."/>
            <person name="Bruce D."/>
            <person name="Goodwin L."/>
            <person name="Pitluck S."/>
            <person name="Sims D."/>
            <person name="Brettin T."/>
            <person name="Detter J.C."/>
            <person name="Han C."/>
            <person name="Larimer F."/>
            <person name="Land M."/>
            <person name="Hauser L."/>
            <person name="Kyrpides N."/>
            <person name="Mikhailova N."/>
            <person name="Hazen T.C."/>
            <person name="Richardson P."/>
        </authorList>
    </citation>
    <scope>NUCLEOTIDE SEQUENCE</scope>
    <source>
        <strain evidence="18">Miyazaki F</strain>
    </source>
</reference>
<keyword evidence="10 18" id="KW-0418">Kinase</keyword>
<evidence type="ECO:0000256" key="15">
    <source>
        <dbReference type="SAM" id="MobiDB-lite"/>
    </source>
</evidence>
<comment type="pathway">
    <text evidence="3">Carbohydrate biosynthesis; gluconeogenesis.</text>
</comment>
<dbReference type="Gene3D" id="3.30.470.20">
    <property type="entry name" value="ATP-grasp fold, B domain"/>
    <property type="match status" value="1"/>
</dbReference>
<dbReference type="UniPathway" id="UPA00138"/>
<dbReference type="EC" id="2.7.9.2" evidence="5"/>
<evidence type="ECO:0000256" key="7">
    <source>
        <dbReference type="ARBA" id="ARBA00022679"/>
    </source>
</evidence>
<evidence type="ECO:0000256" key="8">
    <source>
        <dbReference type="ARBA" id="ARBA00022723"/>
    </source>
</evidence>
<protein>
    <recommendedName>
        <fullName evidence="6">Phosphoenolpyruvate synthase</fullName>
        <ecNumber evidence="5">2.7.9.2</ecNumber>
    </recommendedName>
    <alternativeName>
        <fullName evidence="13">Pyruvate, water dikinase</fullName>
    </alternativeName>
</protein>
<name>B8DQL1_NITV9</name>
<comment type="cofactor">
    <cofactor evidence="1">
        <name>Mg(2+)</name>
        <dbReference type="ChEBI" id="CHEBI:18420"/>
    </cofactor>
</comment>
<evidence type="ECO:0000256" key="3">
    <source>
        <dbReference type="ARBA" id="ARBA00004742"/>
    </source>
</evidence>
<dbReference type="GO" id="GO:0046872">
    <property type="term" value="F:metal ion binding"/>
    <property type="evidence" value="ECO:0007669"/>
    <property type="project" value="UniProtKB-KW"/>
</dbReference>
<dbReference type="SUPFAM" id="SSF52009">
    <property type="entry name" value="Phosphohistidine domain"/>
    <property type="match status" value="1"/>
</dbReference>
<organism evidence="18">
    <name type="scientific">Nitratidesulfovibrio vulgaris (strain DSM 19637 / Miyazaki F)</name>
    <name type="common">Desulfovibrio vulgaris</name>
    <dbReference type="NCBI Taxonomy" id="883"/>
    <lineage>
        <taxon>Bacteria</taxon>
        <taxon>Pseudomonadati</taxon>
        <taxon>Thermodesulfobacteriota</taxon>
        <taxon>Desulfovibrionia</taxon>
        <taxon>Desulfovibrionales</taxon>
        <taxon>Desulfovibrionaceae</taxon>
        <taxon>Nitratidesulfovibrio</taxon>
    </lineage>
</organism>
<feature type="domain" description="PEP-utilising enzyme mobile" evidence="16">
    <location>
        <begin position="482"/>
        <end position="552"/>
    </location>
</feature>
<dbReference type="STRING" id="883.DvMF_2187"/>
<comment type="similarity">
    <text evidence="4">Belongs to the PEP-utilizing enzyme family.</text>
</comment>
<keyword evidence="12" id="KW-0460">Magnesium</keyword>
<comment type="catalytic activity">
    <reaction evidence="14">
        <text>pyruvate + ATP + H2O = phosphoenolpyruvate + AMP + phosphate + 2 H(+)</text>
        <dbReference type="Rhea" id="RHEA:11364"/>
        <dbReference type="ChEBI" id="CHEBI:15361"/>
        <dbReference type="ChEBI" id="CHEBI:15377"/>
        <dbReference type="ChEBI" id="CHEBI:15378"/>
        <dbReference type="ChEBI" id="CHEBI:30616"/>
        <dbReference type="ChEBI" id="CHEBI:43474"/>
        <dbReference type="ChEBI" id="CHEBI:58702"/>
        <dbReference type="ChEBI" id="CHEBI:456215"/>
        <dbReference type="EC" id="2.7.9.2"/>
    </reaction>
</comment>
<dbReference type="GO" id="GO:0008986">
    <property type="term" value="F:pyruvate, water dikinase activity"/>
    <property type="evidence" value="ECO:0007669"/>
    <property type="project" value="UniProtKB-EC"/>
</dbReference>
<dbReference type="InterPro" id="IPR008279">
    <property type="entry name" value="PEP-util_enz_mobile_dom"/>
</dbReference>
<feature type="domain" description="Pyruvate phosphate dikinase AMP/ATP-binding" evidence="17">
    <location>
        <begin position="128"/>
        <end position="419"/>
    </location>
</feature>
<gene>
    <name evidence="18" type="ordered locus">DvMF_2187</name>
</gene>
<comment type="function">
    <text evidence="2">Catalyzes the phosphorylation of pyruvate to phosphoenolpyruvate.</text>
</comment>
<evidence type="ECO:0000256" key="9">
    <source>
        <dbReference type="ARBA" id="ARBA00022741"/>
    </source>
</evidence>
<evidence type="ECO:0000313" key="18">
    <source>
        <dbReference type="EMBL" id="ACL09130.1"/>
    </source>
</evidence>
<dbReference type="GO" id="GO:0006094">
    <property type="term" value="P:gluconeogenesis"/>
    <property type="evidence" value="ECO:0007669"/>
    <property type="project" value="UniProtKB-UniPathway"/>
</dbReference>
<dbReference type="SUPFAM" id="SSF56059">
    <property type="entry name" value="Glutathione synthetase ATP-binding domain-like"/>
    <property type="match status" value="1"/>
</dbReference>
<evidence type="ECO:0000256" key="11">
    <source>
        <dbReference type="ARBA" id="ARBA00022840"/>
    </source>
</evidence>
<evidence type="ECO:0000256" key="4">
    <source>
        <dbReference type="ARBA" id="ARBA00007837"/>
    </source>
</evidence>
<dbReference type="eggNOG" id="COG0574">
    <property type="taxonomic scope" value="Bacteria"/>
</dbReference>
<evidence type="ECO:0000256" key="1">
    <source>
        <dbReference type="ARBA" id="ARBA00001946"/>
    </source>
</evidence>
<dbReference type="OrthoDB" id="9760711at2"/>
<dbReference type="InterPro" id="IPR036637">
    <property type="entry name" value="Phosphohistidine_dom_sf"/>
</dbReference>
<keyword evidence="11" id="KW-0067">ATP-binding</keyword>
<evidence type="ECO:0000256" key="6">
    <source>
        <dbReference type="ARBA" id="ARBA00021623"/>
    </source>
</evidence>
<evidence type="ECO:0000256" key="2">
    <source>
        <dbReference type="ARBA" id="ARBA00002988"/>
    </source>
</evidence>
<dbReference type="eggNOG" id="COG3848">
    <property type="taxonomic scope" value="Bacteria"/>
</dbReference>
<proteinExistence type="inferred from homology"/>
<dbReference type="InterPro" id="IPR013815">
    <property type="entry name" value="ATP_grasp_subdomain_1"/>
</dbReference>
<dbReference type="Pfam" id="PF01326">
    <property type="entry name" value="PPDK_N"/>
    <property type="match status" value="1"/>
</dbReference>
<dbReference type="AlphaFoldDB" id="B8DQL1"/>
<keyword evidence="9" id="KW-0547">Nucleotide-binding</keyword>
<evidence type="ECO:0000256" key="14">
    <source>
        <dbReference type="ARBA" id="ARBA00047700"/>
    </source>
</evidence>
<evidence type="ECO:0000256" key="10">
    <source>
        <dbReference type="ARBA" id="ARBA00022777"/>
    </source>
</evidence>